<gene>
    <name evidence="25" type="primary">20213616</name>
    <name evidence="24" type="ORF">HELRODRAFT_64253</name>
</gene>
<evidence type="ECO:0000256" key="9">
    <source>
        <dbReference type="ARBA" id="ARBA00022584"/>
    </source>
</evidence>
<reference evidence="25" key="3">
    <citation type="submission" date="2015-06" db="UniProtKB">
        <authorList>
            <consortium name="EnsemblMetazoa"/>
        </authorList>
    </citation>
    <scope>IDENTIFICATION</scope>
</reference>
<dbReference type="STRING" id="6412.T1FXR8"/>
<evidence type="ECO:0000256" key="3">
    <source>
        <dbReference type="ARBA" id="ARBA00004553"/>
    </source>
</evidence>
<keyword evidence="9" id="KW-0127">Catecholamine biosynthesis</keyword>
<keyword evidence="15" id="KW-0503">Monooxygenase</keyword>
<evidence type="ECO:0000256" key="1">
    <source>
        <dbReference type="ARBA" id="ARBA00001973"/>
    </source>
</evidence>
<dbReference type="CTD" id="20213616"/>
<evidence type="ECO:0000256" key="4">
    <source>
        <dbReference type="ARBA" id="ARBA00005223"/>
    </source>
</evidence>
<dbReference type="FunFam" id="2.60.120.230:FF:000001">
    <property type="entry name" value="Monooxygenase, DBH-like 1"/>
    <property type="match status" value="1"/>
</dbReference>
<evidence type="ECO:0000256" key="16">
    <source>
        <dbReference type="ARBA" id="ARBA00023136"/>
    </source>
</evidence>
<dbReference type="GO" id="GO:0042420">
    <property type="term" value="P:dopamine catabolic process"/>
    <property type="evidence" value="ECO:0000318"/>
    <property type="project" value="GO_Central"/>
</dbReference>
<dbReference type="SUPFAM" id="SSF49742">
    <property type="entry name" value="PHM/PNGase F"/>
    <property type="match status" value="2"/>
</dbReference>
<evidence type="ECO:0000313" key="25">
    <source>
        <dbReference type="EnsemblMetazoa" id="HelroP64253"/>
    </source>
</evidence>
<evidence type="ECO:0000256" key="17">
    <source>
        <dbReference type="ARBA" id="ARBA00023157"/>
    </source>
</evidence>
<dbReference type="EMBL" id="AMQM01000482">
    <property type="status" value="NOT_ANNOTATED_CDS"/>
    <property type="molecule type" value="Genomic_DNA"/>
</dbReference>
<evidence type="ECO:0000256" key="7">
    <source>
        <dbReference type="ARBA" id="ARBA00012686"/>
    </source>
</evidence>
<keyword evidence="19" id="KW-0968">Cytoplasmic vesicle</keyword>
<dbReference type="InterPro" id="IPR000945">
    <property type="entry name" value="DBH-like"/>
</dbReference>
<evidence type="ECO:0000256" key="20">
    <source>
        <dbReference type="ARBA" id="ARBA00037327"/>
    </source>
</evidence>
<dbReference type="FunFam" id="2.60.120.310:FF:000003">
    <property type="entry name" value="Dopamine beta-hydroxylase"/>
    <property type="match status" value="1"/>
</dbReference>
<dbReference type="GO" id="GO:0006589">
    <property type="term" value="P:octopamine biosynthetic process"/>
    <property type="evidence" value="ECO:0000318"/>
    <property type="project" value="GO_Central"/>
</dbReference>
<evidence type="ECO:0000256" key="11">
    <source>
        <dbReference type="ARBA" id="ARBA00022723"/>
    </source>
</evidence>
<comment type="subcellular location">
    <subcellularLocation>
        <location evidence="3">Cytoplasmic vesicle</location>
        <location evidence="3">Secretory vesicle</location>
        <location evidence="3">Chromaffin granule lumen</location>
    </subcellularLocation>
    <subcellularLocation>
        <location evidence="2">Cytoplasmic vesicle</location>
        <location evidence="2">Secretory vesicle</location>
        <location evidence="2">Chromaffin granule membrane</location>
        <topology evidence="2">Single-pass type II membrane protein</topology>
    </subcellularLocation>
</comment>
<keyword evidence="16" id="KW-0472">Membrane</keyword>
<dbReference type="InterPro" id="IPR014784">
    <property type="entry name" value="Cu2_ascorb_mOase-like_C"/>
</dbReference>
<dbReference type="Pfam" id="PF03712">
    <property type="entry name" value="Cu2_monoox_C"/>
    <property type="match status" value="1"/>
</dbReference>
<dbReference type="InterPro" id="IPR024548">
    <property type="entry name" value="Cu2_monoox_C"/>
</dbReference>
<dbReference type="EnsemblMetazoa" id="HelroT64253">
    <property type="protein sequence ID" value="HelroP64253"/>
    <property type="gene ID" value="HelroG64253"/>
</dbReference>
<dbReference type="OrthoDB" id="129121at2759"/>
<dbReference type="FunCoup" id="T1FXR8">
    <property type="interactions" value="13"/>
</dbReference>
<keyword evidence="13" id="KW-1133">Transmembrane helix</keyword>
<dbReference type="InterPro" id="IPR008977">
    <property type="entry name" value="PHM/PNGase_F_dom_sf"/>
</dbReference>
<dbReference type="Gene3D" id="2.60.120.310">
    <property type="entry name" value="Copper type II, ascorbate-dependent monooxygenase, N-terminal domain"/>
    <property type="match status" value="1"/>
</dbReference>
<comment type="similarity">
    <text evidence="5">Belongs to the copper type II ascorbate-dependent monooxygenase family.</text>
</comment>
<comment type="subunit">
    <text evidence="6">Homotetramer; composed of two disulfide-linked dimers.</text>
</comment>
<feature type="domain" description="Copper type II ascorbate-dependent monooxygenase N-terminal" evidence="22">
    <location>
        <begin position="110"/>
        <end position="235"/>
    </location>
</feature>
<evidence type="ECO:0000256" key="10">
    <source>
        <dbReference type="ARBA" id="ARBA00022692"/>
    </source>
</evidence>
<evidence type="ECO:0000313" key="24">
    <source>
        <dbReference type="EMBL" id="ESO05950.1"/>
    </source>
</evidence>
<keyword evidence="14" id="KW-0560">Oxidoreductase</keyword>
<dbReference type="Pfam" id="PF01082">
    <property type="entry name" value="Cu2_monooxygen"/>
    <property type="match status" value="1"/>
</dbReference>
<evidence type="ECO:0000259" key="22">
    <source>
        <dbReference type="Pfam" id="PF01082"/>
    </source>
</evidence>
<keyword evidence="11" id="KW-0479">Metal-binding</keyword>
<dbReference type="KEGG" id="hro:HELRODRAFT_64253"/>
<dbReference type="EMBL" id="KB096324">
    <property type="protein sequence ID" value="ESO05950.1"/>
    <property type="molecule type" value="Genomic_DNA"/>
</dbReference>
<evidence type="ECO:0000256" key="6">
    <source>
        <dbReference type="ARBA" id="ARBA00011406"/>
    </source>
</evidence>
<accession>T1FXR8</accession>
<comment type="cofactor">
    <cofactor evidence="1">
        <name>Cu(2+)</name>
        <dbReference type="ChEBI" id="CHEBI:29036"/>
    </cofactor>
</comment>
<evidence type="ECO:0000256" key="19">
    <source>
        <dbReference type="ARBA" id="ARBA00023329"/>
    </source>
</evidence>
<comment type="catalytic activity">
    <reaction evidence="21">
        <text>dopamine + 2 L-ascorbate + O2 = (R)-noradrenaline + 2 monodehydro-L-ascorbate radical + H2O</text>
        <dbReference type="Rhea" id="RHEA:19117"/>
        <dbReference type="ChEBI" id="CHEBI:15377"/>
        <dbReference type="ChEBI" id="CHEBI:15379"/>
        <dbReference type="ChEBI" id="CHEBI:38290"/>
        <dbReference type="ChEBI" id="CHEBI:59513"/>
        <dbReference type="ChEBI" id="CHEBI:59905"/>
        <dbReference type="ChEBI" id="CHEBI:72587"/>
        <dbReference type="EC" id="1.14.17.1"/>
    </reaction>
    <physiologicalReaction direction="left-to-right" evidence="21">
        <dbReference type="Rhea" id="RHEA:19118"/>
    </physiologicalReaction>
</comment>
<evidence type="ECO:0000256" key="18">
    <source>
        <dbReference type="ARBA" id="ARBA00023180"/>
    </source>
</evidence>
<dbReference type="PANTHER" id="PTHR10157">
    <property type="entry name" value="DOPAMINE BETA HYDROXYLASE RELATED"/>
    <property type="match status" value="1"/>
</dbReference>
<dbReference type="Gene3D" id="2.60.120.230">
    <property type="match status" value="1"/>
</dbReference>
<protein>
    <recommendedName>
        <fullName evidence="8">Dopamine beta-hydroxylase</fullName>
        <ecNumber evidence="7">1.14.17.1</ecNumber>
    </recommendedName>
</protein>
<keyword evidence="12" id="KW-0735">Signal-anchor</keyword>
<evidence type="ECO:0000256" key="2">
    <source>
        <dbReference type="ARBA" id="ARBA00004351"/>
    </source>
</evidence>
<keyword evidence="18" id="KW-0325">Glycoprotein</keyword>
<dbReference type="PANTHER" id="PTHR10157:SF29">
    <property type="entry name" value="DOPAMINE BETA-HYDROXYLASE"/>
    <property type="match status" value="1"/>
</dbReference>
<evidence type="ECO:0000256" key="21">
    <source>
        <dbReference type="ARBA" id="ARBA00047952"/>
    </source>
</evidence>
<evidence type="ECO:0000259" key="23">
    <source>
        <dbReference type="Pfam" id="PF03712"/>
    </source>
</evidence>
<dbReference type="InterPro" id="IPR028460">
    <property type="entry name" value="Tbh/DBH"/>
</dbReference>
<dbReference type="GeneID" id="20213616"/>
<evidence type="ECO:0000256" key="13">
    <source>
        <dbReference type="ARBA" id="ARBA00022989"/>
    </source>
</evidence>
<name>T1FXR8_HELRO</name>
<keyword evidence="17" id="KW-1015">Disulfide bond</keyword>
<proteinExistence type="inferred from homology"/>
<keyword evidence="26" id="KW-1185">Reference proteome</keyword>
<dbReference type="GO" id="GO:0005507">
    <property type="term" value="F:copper ion binding"/>
    <property type="evidence" value="ECO:0000318"/>
    <property type="project" value="GO_Central"/>
</dbReference>
<reference evidence="24 26" key="2">
    <citation type="journal article" date="2013" name="Nature">
        <title>Insights into bilaterian evolution from three spiralian genomes.</title>
        <authorList>
            <person name="Simakov O."/>
            <person name="Marletaz F."/>
            <person name="Cho S.J."/>
            <person name="Edsinger-Gonzales E."/>
            <person name="Havlak P."/>
            <person name="Hellsten U."/>
            <person name="Kuo D.H."/>
            <person name="Larsson T."/>
            <person name="Lv J."/>
            <person name="Arendt D."/>
            <person name="Savage R."/>
            <person name="Osoegawa K."/>
            <person name="de Jong P."/>
            <person name="Grimwood J."/>
            <person name="Chapman J.A."/>
            <person name="Shapiro H."/>
            <person name="Aerts A."/>
            <person name="Otillar R.P."/>
            <person name="Terry A.Y."/>
            <person name="Boore J.L."/>
            <person name="Grigoriev I.V."/>
            <person name="Lindberg D.R."/>
            <person name="Seaver E.C."/>
            <person name="Weisblat D.A."/>
            <person name="Putnam N.H."/>
            <person name="Rokhsar D.S."/>
        </authorList>
    </citation>
    <scope>NUCLEOTIDE SEQUENCE</scope>
</reference>
<evidence type="ECO:0000256" key="15">
    <source>
        <dbReference type="ARBA" id="ARBA00023033"/>
    </source>
</evidence>
<dbReference type="PRINTS" id="PR00767">
    <property type="entry name" value="DBMONOXGNASE"/>
</dbReference>
<evidence type="ECO:0000313" key="26">
    <source>
        <dbReference type="Proteomes" id="UP000015101"/>
    </source>
</evidence>
<organism evidence="25 26">
    <name type="scientific">Helobdella robusta</name>
    <name type="common">Californian leech</name>
    <dbReference type="NCBI Taxonomy" id="6412"/>
    <lineage>
        <taxon>Eukaryota</taxon>
        <taxon>Metazoa</taxon>
        <taxon>Spiralia</taxon>
        <taxon>Lophotrochozoa</taxon>
        <taxon>Annelida</taxon>
        <taxon>Clitellata</taxon>
        <taxon>Hirudinea</taxon>
        <taxon>Rhynchobdellida</taxon>
        <taxon>Glossiphoniidae</taxon>
        <taxon>Helobdella</taxon>
    </lineage>
</organism>
<dbReference type="GO" id="GO:0030667">
    <property type="term" value="C:secretory granule membrane"/>
    <property type="evidence" value="ECO:0000318"/>
    <property type="project" value="GO_Central"/>
</dbReference>
<dbReference type="EC" id="1.14.17.1" evidence="7"/>
<reference evidence="26" key="1">
    <citation type="submission" date="2012-12" db="EMBL/GenBank/DDBJ databases">
        <authorList>
            <person name="Hellsten U."/>
            <person name="Grimwood J."/>
            <person name="Chapman J.A."/>
            <person name="Shapiro H."/>
            <person name="Aerts A."/>
            <person name="Otillar R.P."/>
            <person name="Terry A.Y."/>
            <person name="Boore J.L."/>
            <person name="Simakov O."/>
            <person name="Marletaz F."/>
            <person name="Cho S.-J."/>
            <person name="Edsinger-Gonzales E."/>
            <person name="Havlak P."/>
            <person name="Kuo D.-H."/>
            <person name="Larsson T."/>
            <person name="Lv J."/>
            <person name="Arendt D."/>
            <person name="Savage R."/>
            <person name="Osoegawa K."/>
            <person name="de Jong P."/>
            <person name="Lindberg D.R."/>
            <person name="Seaver E.C."/>
            <person name="Weisblat D.A."/>
            <person name="Putnam N.H."/>
            <person name="Grigoriev I.V."/>
            <person name="Rokhsar D.S."/>
        </authorList>
    </citation>
    <scope>NUCLEOTIDE SEQUENCE</scope>
</reference>
<dbReference type="OMA" id="THYQEIR"/>
<evidence type="ECO:0000256" key="8">
    <source>
        <dbReference type="ARBA" id="ARBA00020179"/>
    </source>
</evidence>
<comment type="pathway">
    <text evidence="4">Catecholamine biosynthesis; (R)-noradrenaline biosynthesis; (R)-noradrenaline from dopamine: step 1/1.</text>
</comment>
<feature type="domain" description="Copper type II ascorbate-dependent monooxygenase C-terminal" evidence="23">
    <location>
        <begin position="256"/>
        <end position="410"/>
    </location>
</feature>
<sequence>DAHTDNFGRLQVDKQQNYILEDAQRKNSGRNHQGPLVIKFHRSYDTCDDEDDYIIDKGTTHLVYFNHKGPISSLDRINLMEEKVIVQRVQLLKSQIPDAPKPTDVRELVVHVDQVPVPLDETTYWCTVKKLPNFVDKHHIIKYEGAISKETQGIVHHLEVFNCQIPEGRDVIRYNAPCKSMAERPKGLESCTKVLGAWAMGADYMTYPFEAGAPIGGPHMSRFVMIEVHYNNPLHISGLVDSSGIRFYITRQLRRFDAGIMEIGLEYTDKMALPPHLPKWELHGYCIPECTEMALPSKGIYVFSSQLHTHLTGMKIYTKHIRGGIELPELNRDDHYSPHYQEIRRLHEPVLVLPGDALVTTCVDQTRNKDNVTLGGFSISDEMCVNYIHYYPLVNLEVCKSSVTTKSLYDFFDLMKRKFDDDIDLENGISYNYQTIDWTREKVDMLRNFYDTAPISMQCNKSNGVKFPVN</sequence>
<evidence type="ECO:0000256" key="12">
    <source>
        <dbReference type="ARBA" id="ARBA00022968"/>
    </source>
</evidence>
<dbReference type="eggNOG" id="KOG3568">
    <property type="taxonomic scope" value="Eukaryota"/>
</dbReference>
<dbReference type="InterPro" id="IPR036939">
    <property type="entry name" value="Cu2_ascorb_mOase_N_sf"/>
</dbReference>
<dbReference type="GO" id="GO:0042421">
    <property type="term" value="P:norepinephrine biosynthetic process"/>
    <property type="evidence" value="ECO:0000318"/>
    <property type="project" value="GO_Central"/>
</dbReference>
<dbReference type="InterPro" id="IPR000323">
    <property type="entry name" value="Cu2_ascorb_mOase_N"/>
</dbReference>
<dbReference type="GO" id="GO:0004500">
    <property type="term" value="F:dopamine beta-monooxygenase activity"/>
    <property type="evidence" value="ECO:0000318"/>
    <property type="project" value="GO_Central"/>
</dbReference>
<dbReference type="HOGENOM" id="CLU_017939_3_0_1"/>
<dbReference type="GO" id="GO:0005615">
    <property type="term" value="C:extracellular space"/>
    <property type="evidence" value="ECO:0000318"/>
    <property type="project" value="GO_Central"/>
</dbReference>
<dbReference type="RefSeq" id="XP_009015318.1">
    <property type="nucleotide sequence ID" value="XM_009017070.1"/>
</dbReference>
<comment type="function">
    <text evidence="20">Catalyzes the hydroxylation of dopamine to noradrenaline (also known as norepinephrine), and is thus vital for regulation of these neurotransmitters.</text>
</comment>
<dbReference type="AlphaFoldDB" id="T1FXR8"/>
<dbReference type="InParanoid" id="T1FXR8"/>
<evidence type="ECO:0000256" key="14">
    <source>
        <dbReference type="ARBA" id="ARBA00023002"/>
    </source>
</evidence>
<keyword evidence="10" id="KW-0812">Transmembrane</keyword>
<dbReference type="Proteomes" id="UP000015101">
    <property type="component" value="Unassembled WGS sequence"/>
</dbReference>
<evidence type="ECO:0000256" key="5">
    <source>
        <dbReference type="ARBA" id="ARBA00010676"/>
    </source>
</evidence>